<evidence type="ECO:0000313" key="2">
    <source>
        <dbReference type="Proteomes" id="UP000282892"/>
    </source>
</evidence>
<dbReference type="EMBL" id="CP022572">
    <property type="protein sequence ID" value="AZU60108.1"/>
    <property type="molecule type" value="Genomic_DNA"/>
</dbReference>
<protein>
    <submittedName>
        <fullName evidence="1">Uncharacterized protein</fullName>
    </submittedName>
</protein>
<dbReference type="AlphaFoldDB" id="A0A3Q9QRR8"/>
<evidence type="ECO:0000313" key="1">
    <source>
        <dbReference type="EMBL" id="AZU60108.1"/>
    </source>
</evidence>
<keyword evidence="2" id="KW-1185">Reference proteome</keyword>
<organism evidence="1 2">
    <name type="scientific">Neobacillus mesonae</name>
    <dbReference type="NCBI Taxonomy" id="1193713"/>
    <lineage>
        <taxon>Bacteria</taxon>
        <taxon>Bacillati</taxon>
        <taxon>Bacillota</taxon>
        <taxon>Bacilli</taxon>
        <taxon>Bacillales</taxon>
        <taxon>Bacillaceae</taxon>
        <taxon>Neobacillus</taxon>
    </lineage>
</organism>
<gene>
    <name evidence="1" type="ORF">CHR53_01845</name>
</gene>
<proteinExistence type="predicted"/>
<name>A0A3Q9QRR8_9BACI</name>
<dbReference type="Proteomes" id="UP000282892">
    <property type="component" value="Chromosome"/>
</dbReference>
<reference evidence="1 2" key="1">
    <citation type="submission" date="2017-07" db="EMBL/GenBank/DDBJ databases">
        <title>The complete genome sequence of Bacillus mesonae strain H20-5, an efficient strain improving plant abiotic stress resistance.</title>
        <authorList>
            <person name="Kim S.Y."/>
            <person name="Song H."/>
            <person name="Sang M.K."/>
            <person name="Weon H.-Y."/>
            <person name="Song J."/>
        </authorList>
    </citation>
    <scope>NUCLEOTIDE SEQUENCE [LARGE SCALE GENOMIC DNA]</scope>
    <source>
        <strain evidence="1 2">H20-5</strain>
    </source>
</reference>
<accession>A0A3Q9QRR8</accession>
<sequence length="79" mass="9395">MNEVKLRNGIEANLQKVDGDWFNQAGHDLHHTMKNYRDNRWQVFVLPHTEQLDRDIARLTGYEYEKNKRSVRCAFLCCG</sequence>
<dbReference type="KEGG" id="nmk:CHR53_01845"/>